<comment type="caution">
    <text evidence="4">The sequence shown here is derived from an EMBL/GenBank/DDBJ whole genome shotgun (WGS) entry which is preliminary data.</text>
</comment>
<dbReference type="GO" id="GO:0051020">
    <property type="term" value="F:GTPase binding"/>
    <property type="evidence" value="ECO:0007669"/>
    <property type="project" value="TreeGrafter"/>
</dbReference>
<dbReference type="InterPro" id="IPR002110">
    <property type="entry name" value="Ankyrin_rpt"/>
</dbReference>
<dbReference type="EMBL" id="JANBUW010000003">
    <property type="protein sequence ID" value="KAJ2852428.1"/>
    <property type="molecule type" value="Genomic_DNA"/>
</dbReference>
<dbReference type="Proteomes" id="UP001139887">
    <property type="component" value="Unassembled WGS sequence"/>
</dbReference>
<feature type="region of interest" description="Disordered" evidence="2">
    <location>
        <begin position="1013"/>
        <end position="1054"/>
    </location>
</feature>
<dbReference type="PROSITE" id="PS50088">
    <property type="entry name" value="ANK_REPEAT"/>
    <property type="match status" value="2"/>
</dbReference>
<feature type="domain" description="Dilute" evidence="3">
    <location>
        <begin position="416"/>
        <end position="799"/>
    </location>
</feature>
<evidence type="ECO:0000313" key="5">
    <source>
        <dbReference type="Proteomes" id="UP001139887"/>
    </source>
</evidence>
<feature type="repeat" description="ANK" evidence="1">
    <location>
        <begin position="106"/>
        <end position="138"/>
    </location>
</feature>
<name>A0A9W8M333_9FUNG</name>
<feature type="compositionally biased region" description="Basic and acidic residues" evidence="2">
    <location>
        <begin position="524"/>
        <end position="533"/>
    </location>
</feature>
<dbReference type="Pfam" id="PF01843">
    <property type="entry name" value="DIL"/>
    <property type="match status" value="1"/>
</dbReference>
<dbReference type="InterPro" id="IPR052072">
    <property type="entry name" value="Vascular_dev_regulator"/>
</dbReference>
<dbReference type="SMART" id="SM01132">
    <property type="entry name" value="DIL"/>
    <property type="match status" value="1"/>
</dbReference>
<keyword evidence="1" id="KW-0040">ANK repeat</keyword>
<feature type="region of interest" description="Disordered" evidence="2">
    <location>
        <begin position="861"/>
        <end position="999"/>
    </location>
</feature>
<feature type="compositionally biased region" description="Low complexity" evidence="2">
    <location>
        <begin position="948"/>
        <end position="967"/>
    </location>
</feature>
<feature type="region of interest" description="Disordered" evidence="2">
    <location>
        <begin position="137"/>
        <end position="225"/>
    </location>
</feature>
<feature type="compositionally biased region" description="Polar residues" evidence="2">
    <location>
        <begin position="167"/>
        <end position="177"/>
    </location>
</feature>
<feature type="compositionally biased region" description="Polar residues" evidence="2">
    <location>
        <begin position="972"/>
        <end position="986"/>
    </location>
</feature>
<dbReference type="PROSITE" id="PS50297">
    <property type="entry name" value="ANK_REP_REGION"/>
    <property type="match status" value="2"/>
</dbReference>
<feature type="region of interest" description="Disordered" evidence="2">
    <location>
        <begin position="803"/>
        <end position="829"/>
    </location>
</feature>
<keyword evidence="5" id="KW-1185">Reference proteome</keyword>
<feature type="compositionally biased region" description="Polar residues" evidence="2">
    <location>
        <begin position="861"/>
        <end position="873"/>
    </location>
</feature>
<dbReference type="PROSITE" id="PS51126">
    <property type="entry name" value="DILUTE"/>
    <property type="match status" value="1"/>
</dbReference>
<evidence type="ECO:0000313" key="4">
    <source>
        <dbReference type="EMBL" id="KAJ2852428.1"/>
    </source>
</evidence>
<sequence>MEQNDFSDEFLTEADIIASTKLTDTKKHELLSQSFARTASNGDVNALERVWETCQGTKWVDIDYRDDQGSTPLICASCFGHTHIAELLIDYGANVNLQDNSLIIQPGWTALMWATTNHNQDLVRVLLEHGASSSTKTARGHTAINIASSNLSSNSDSESCRRSSASPNTELADSTSSRLDDVTHASSDAVSVGGSKAESDGLSVGSPRSMEHSAIGTPNRRGAGRDSLAAGQTVLSMLQASSARSSGKLETAPDSLASTHDHGLLSPTRSADGSRITNEGLGLSFGDDDDGISSLADGEDNLSSRMQALNVNKRESTESTAQYEASDYEVDDENKEPQTFDWDTLQLDQMYVISPATVPQFLHAVVKDIQPERWIHSDVRPEHRFVSASMIFLAARFAHHLGSPDFLDSFLSDTIASIIHEVQTHKTNLITLAFWISNIHTLIYFFKRDSTLVQITSDAQGRMSECMHDTYALLVRALEAELEPLIDASLLAYESMPELFADVKFEAEKSQRLSMFFFGNQTDATRKSADGRPLRRSQTVLQKGGGRPRRSSILGTAKPEARVGPATASGEMPAWIATVLQLKGQAIDASSSLFKRPSSGDTFVSGRSSHDNARSSVSLSVLFSSPSPRTITFMLESLLDLLDMCEVHTFIKWGIVRQLFCYLGNETFNRVLTTRDFCSRSRAMQIRMNLSQLSDWVRGNVNRLPLPQTVKPDEQESESTPNIYSLLYKAYFDPLVELLELLQCLTHLPDLAEYFETTSKMQNLNVLQQETAAANYRYEVQESKIAADILEYLESIAKEIRDGQRAEREKKSIEKASRRSSASVFSERRTMDGRPSLLSLDMTSSNSRTSTGLVRVLADSVQQGTSDNVSLTERSAGGITLTRRSNDGNSTAATSGASATNTMGSRSRTGTRSGRRGLLIPIARPGAASNRPSVRTLFPGQTAAPAQSSSSKSVSGRNSSSSRVSESLEPISETSSVTSRQRSHTTVDVSDAHSDDSSVGMIANRLSGDLFASTSHQQQPRTPPSTAPADSSWDRTNPETGDEILSASLRGPRGKRCLPENMKELMDSSELLPFAVPTSREWLQWWQSQLPLGSKKADVQDWSNETVALHQQKQQQQQSKAVARAELAPAVPSEFLNALSQVA</sequence>
<dbReference type="InterPro" id="IPR002710">
    <property type="entry name" value="Dilute_dom"/>
</dbReference>
<feature type="region of interest" description="Disordered" evidence="2">
    <location>
        <begin position="312"/>
        <end position="335"/>
    </location>
</feature>
<feature type="region of interest" description="Disordered" evidence="2">
    <location>
        <begin position="524"/>
        <end position="566"/>
    </location>
</feature>
<organism evidence="4 5">
    <name type="scientific">Coemansia brasiliensis</name>
    <dbReference type="NCBI Taxonomy" id="2650707"/>
    <lineage>
        <taxon>Eukaryota</taxon>
        <taxon>Fungi</taxon>
        <taxon>Fungi incertae sedis</taxon>
        <taxon>Zoopagomycota</taxon>
        <taxon>Kickxellomycotina</taxon>
        <taxon>Kickxellomycetes</taxon>
        <taxon>Kickxellales</taxon>
        <taxon>Kickxellaceae</taxon>
        <taxon>Coemansia</taxon>
    </lineage>
</organism>
<protein>
    <recommendedName>
        <fullName evidence="3">Dilute domain-containing protein</fullName>
    </recommendedName>
</protein>
<dbReference type="SUPFAM" id="SSF48403">
    <property type="entry name" value="Ankyrin repeat"/>
    <property type="match status" value="1"/>
</dbReference>
<proteinExistence type="predicted"/>
<feature type="compositionally biased region" description="Basic and acidic residues" evidence="2">
    <location>
        <begin position="803"/>
        <end position="817"/>
    </location>
</feature>
<gene>
    <name evidence="4" type="ORF">IWW36_000315</name>
</gene>
<feature type="repeat" description="ANK" evidence="1">
    <location>
        <begin position="68"/>
        <end position="100"/>
    </location>
</feature>
<dbReference type="SMART" id="SM00248">
    <property type="entry name" value="ANK"/>
    <property type="match status" value="2"/>
</dbReference>
<evidence type="ECO:0000256" key="2">
    <source>
        <dbReference type="SAM" id="MobiDB-lite"/>
    </source>
</evidence>
<feature type="compositionally biased region" description="Polar residues" evidence="2">
    <location>
        <begin position="267"/>
        <end position="277"/>
    </location>
</feature>
<evidence type="ECO:0000259" key="3">
    <source>
        <dbReference type="PROSITE" id="PS51126"/>
    </source>
</evidence>
<evidence type="ECO:0000256" key="1">
    <source>
        <dbReference type="PROSITE-ProRule" id="PRU00023"/>
    </source>
</evidence>
<dbReference type="PANTHER" id="PTHR16027">
    <property type="entry name" value="DILUTE DOMAIN-CONTAINING PROTEIN YPR089W"/>
    <property type="match status" value="1"/>
</dbReference>
<dbReference type="PANTHER" id="PTHR16027:SF6">
    <property type="entry name" value="DILUTE DOMAIN-CONTAINING PROTEIN"/>
    <property type="match status" value="1"/>
</dbReference>
<dbReference type="AlphaFoldDB" id="A0A9W8M333"/>
<feature type="region of interest" description="Disordered" evidence="2">
    <location>
        <begin position="239"/>
        <end position="294"/>
    </location>
</feature>
<feature type="compositionally biased region" description="Low complexity" evidence="2">
    <location>
        <begin position="888"/>
        <end position="912"/>
    </location>
</feature>
<feature type="compositionally biased region" description="Low complexity" evidence="2">
    <location>
        <begin position="147"/>
        <end position="166"/>
    </location>
</feature>
<reference evidence="4" key="1">
    <citation type="submission" date="2022-07" db="EMBL/GenBank/DDBJ databases">
        <title>Phylogenomic reconstructions and comparative analyses of Kickxellomycotina fungi.</title>
        <authorList>
            <person name="Reynolds N.K."/>
            <person name="Stajich J.E."/>
            <person name="Barry K."/>
            <person name="Grigoriev I.V."/>
            <person name="Crous P."/>
            <person name="Smith M.E."/>
        </authorList>
    </citation>
    <scope>NUCLEOTIDE SEQUENCE</scope>
    <source>
        <strain evidence="4">NRRL 1566</strain>
    </source>
</reference>
<dbReference type="OrthoDB" id="426293at2759"/>
<accession>A0A9W8M333</accession>
<dbReference type="InterPro" id="IPR036770">
    <property type="entry name" value="Ankyrin_rpt-contain_sf"/>
</dbReference>
<dbReference type="Gene3D" id="1.25.40.20">
    <property type="entry name" value="Ankyrin repeat-containing domain"/>
    <property type="match status" value="1"/>
</dbReference>
<dbReference type="Pfam" id="PF00023">
    <property type="entry name" value="Ank"/>
    <property type="match status" value="2"/>
</dbReference>